<dbReference type="RefSeq" id="YP_009304728.1">
    <property type="nucleotide sequence ID" value="NC_031279.1"/>
</dbReference>
<dbReference type="Proteomes" id="UP000202432">
    <property type="component" value="Segment"/>
</dbReference>
<keyword evidence="2" id="KW-1185">Reference proteome</keyword>
<sequence>MDPDVLLDKIRALIEKGEWMEATDLFEDLDDWLSRGGFLPADWRAA</sequence>
<evidence type="ECO:0000313" key="1">
    <source>
        <dbReference type="EMBL" id="AMO44040.1"/>
    </source>
</evidence>
<dbReference type="KEGG" id="vg:29126793"/>
<reference evidence="1 2" key="1">
    <citation type="submission" date="2016-01" db="EMBL/GenBank/DDBJ databases">
        <authorList>
            <person name="Azorlibu D.M."/>
            <person name="Coomans R.J."/>
            <person name="Hopkins-Harrington C.T."/>
            <person name="Hosea K."/>
            <person name="Jones K.D."/>
            <person name="Kitt M."/>
            <person name="Mann S.N."/>
            <person name="Newman R.H."/>
            <person name="Owens D.L."/>
            <person name="Parson C.D."/>
            <person name="Robinson T.D."/>
            <person name="Salters I.D."/>
            <person name="Stadler E.K."/>
            <person name="Tran L.N."/>
            <person name="Williams K.L."/>
            <person name="Bradley K.W."/>
            <person name="Asai D.J."/>
            <person name="Bowman C.A."/>
            <person name="Russell D.A."/>
            <person name="Pope W.H."/>
            <person name="Jacobs-Sera D."/>
            <person name="Hendrix R.W."/>
            <person name="Hatfull G.F."/>
        </authorList>
    </citation>
    <scope>NUCLEOTIDE SEQUENCE [LARGE SCALE GENOMIC DNA]</scope>
</reference>
<dbReference type="EMBL" id="KU568494">
    <property type="protein sequence ID" value="AMO44040.1"/>
    <property type="molecule type" value="Genomic_DNA"/>
</dbReference>
<evidence type="ECO:0000313" key="2">
    <source>
        <dbReference type="Proteomes" id="UP000202432"/>
    </source>
</evidence>
<organism evidence="1 2">
    <name type="scientific">Mycobacterium phage Bactobuster</name>
    <dbReference type="NCBI Taxonomy" id="1784956"/>
    <lineage>
        <taxon>Viruses</taxon>
        <taxon>Duplodnaviria</taxon>
        <taxon>Heunggongvirae</taxon>
        <taxon>Uroviricota</taxon>
        <taxon>Caudoviricetes</taxon>
        <taxon>Pukovnikvirus</taxon>
        <taxon>Pukovnikvirus bactobuster</taxon>
    </lineage>
</organism>
<name>A0A127KPP1_9CAUD</name>
<accession>A0A127KPP1</accession>
<gene>
    <name evidence="1" type="primary">72</name>
    <name evidence="1" type="ORF">SEA_BACTOBUSTER_72</name>
</gene>
<protein>
    <submittedName>
        <fullName evidence="1">Uncharacterized protein</fullName>
    </submittedName>
</protein>
<dbReference type="GeneID" id="29126793"/>
<dbReference type="OrthoDB" id="29113at10239"/>
<proteinExistence type="predicted"/>